<keyword evidence="10" id="KW-1185">Reference proteome</keyword>
<dbReference type="Pfam" id="PF12831">
    <property type="entry name" value="FAD_oxidored"/>
    <property type="match status" value="1"/>
</dbReference>
<dbReference type="PANTHER" id="PTHR43498:SF1">
    <property type="entry name" value="COB--COM HETERODISULFIDE REDUCTASE IRON-SULFUR SUBUNIT A"/>
    <property type="match status" value="1"/>
</dbReference>
<evidence type="ECO:0000256" key="6">
    <source>
        <dbReference type="SAM" id="MobiDB-lite"/>
    </source>
</evidence>
<keyword evidence="3" id="KW-0560">Oxidoreductase</keyword>
<protein>
    <submittedName>
        <fullName evidence="9">Xanthan lyase</fullName>
        <ecNumber evidence="9">4.2.2.12</ecNumber>
    </submittedName>
</protein>
<dbReference type="EMBL" id="CP042914">
    <property type="protein sequence ID" value="QEG42144.1"/>
    <property type="molecule type" value="Genomic_DNA"/>
</dbReference>
<evidence type="ECO:0000256" key="3">
    <source>
        <dbReference type="ARBA" id="ARBA00023002"/>
    </source>
</evidence>
<dbReference type="AlphaFoldDB" id="A0A5B9QT04"/>
<evidence type="ECO:0000313" key="10">
    <source>
        <dbReference type="Proteomes" id="UP000325286"/>
    </source>
</evidence>
<dbReference type="Pfam" id="PF25275">
    <property type="entry name" value="Golvesin_C"/>
    <property type="match status" value="1"/>
</dbReference>
<accession>A0A5B9QT04</accession>
<dbReference type="KEGG" id="rul:UC8_41780"/>
<dbReference type="PANTHER" id="PTHR43498">
    <property type="entry name" value="FERREDOXIN:COB-COM HETERODISULFIDE REDUCTASE SUBUNIT A"/>
    <property type="match status" value="1"/>
</dbReference>
<dbReference type="InterPro" id="IPR033803">
    <property type="entry name" value="CBD-like_Golvesin-Xly"/>
</dbReference>
<evidence type="ECO:0000256" key="2">
    <source>
        <dbReference type="ARBA" id="ARBA00022723"/>
    </source>
</evidence>
<keyword evidence="9" id="KW-0456">Lyase</keyword>
<dbReference type="GO" id="GO:0046872">
    <property type="term" value="F:metal ion binding"/>
    <property type="evidence" value="ECO:0007669"/>
    <property type="project" value="UniProtKB-KW"/>
</dbReference>
<dbReference type="Gene3D" id="3.50.50.60">
    <property type="entry name" value="FAD/NAD(P)-binding domain"/>
    <property type="match status" value="1"/>
</dbReference>
<reference evidence="9 10" key="1">
    <citation type="submission" date="2019-08" db="EMBL/GenBank/DDBJ databases">
        <title>Deep-cultivation of Planctomycetes and their phenomic and genomic characterization uncovers novel biology.</title>
        <authorList>
            <person name="Wiegand S."/>
            <person name="Jogler M."/>
            <person name="Boedeker C."/>
            <person name="Pinto D."/>
            <person name="Vollmers J."/>
            <person name="Rivas-Marin E."/>
            <person name="Kohn T."/>
            <person name="Peeters S.H."/>
            <person name="Heuer A."/>
            <person name="Rast P."/>
            <person name="Oberbeckmann S."/>
            <person name="Bunk B."/>
            <person name="Jeske O."/>
            <person name="Meyerdierks A."/>
            <person name="Storesund J.E."/>
            <person name="Kallscheuer N."/>
            <person name="Luecker S."/>
            <person name="Lage O.M."/>
            <person name="Pohl T."/>
            <person name="Merkel B.J."/>
            <person name="Hornburger P."/>
            <person name="Mueller R.-W."/>
            <person name="Bruemmer F."/>
            <person name="Labrenz M."/>
            <person name="Spormann A.M."/>
            <person name="Op den Camp H."/>
            <person name="Overmann J."/>
            <person name="Amann R."/>
            <person name="Jetten M.S.M."/>
            <person name="Mascher T."/>
            <person name="Medema M.H."/>
            <person name="Devos D.P."/>
            <person name="Kaster A.-K."/>
            <person name="Ovreas L."/>
            <person name="Rohde M."/>
            <person name="Galperin M.Y."/>
            <person name="Jogler C."/>
        </authorList>
    </citation>
    <scope>NUCLEOTIDE SEQUENCE [LARGE SCALE GENOMIC DNA]</scope>
    <source>
        <strain evidence="9 10">UC8</strain>
    </source>
</reference>
<feature type="domain" description="Golvesin/Xly CBD-like" evidence="8">
    <location>
        <begin position="580"/>
        <end position="707"/>
    </location>
</feature>
<dbReference type="GO" id="GO:0051539">
    <property type="term" value="F:4 iron, 4 sulfur cluster binding"/>
    <property type="evidence" value="ECO:0007669"/>
    <property type="project" value="UniProtKB-KW"/>
</dbReference>
<dbReference type="InterPro" id="IPR036188">
    <property type="entry name" value="FAD/NAD-bd_sf"/>
</dbReference>
<sequence precursor="true">MSKCRRAFRSLMILVVALAATAGAVTKPLSAAEPEVYDVVVYGGTAGGIAAAIQVKRMGGSVVVIEPSRRIGGLTTGGLGQTDIGNKAAIGGIAREFYQNIARYYQQPENWKWQRREQYRSGGQSRTADGEATQWTFEPSAALAVLQDMVDQHQVPVVYNQRLDRSGSRHSGEVGSGVEKQGTTIKSIRMESGQVFRGRCFIDATYEGDLFATAGAAYTVGREANATYGETLNGVQTQRAIHHQFMPGVDPYVRKGDPSSGLLPGIDPDGPGQEGGSDARVQAYCFRACLTDHPENRISFAKPADYDPLMYELLLRNFEAGQGGFPVINSQMPNRKTDTNNRTGVSTDFIGQNYDYPEASYEQRERIIERHRSYIQGLFWTMANHPRVPEATRRIVSRWGTCKDEFEREDGWQQQLYIREARRLVGSLVMTQHHCQGRQTAEDSVGMAAYTMDSHNVQRYVDEAGHVRNEGDVQVGGFPPYPISYRSLLPKSDECSNLLVPVSLSASHIAFGSIRMEPVFMVLGQSAATAAMQSIEAEQALHDIDYGKLRTRLLADKQVLNRDVSMLPANAIAADSLKGIVIDNVEAKVTGVWSTGHVVGPFVGLGYLHDGDAAKGDLSVSFSGKIEKAGRYAVRVSYSTHSNRATNVPVTVQAGGETTPFTVNQRKAPGRDGFATLAEVQCKPGPVTVTVSNKDTNGYVIVDAVQLLPLSP</sequence>
<evidence type="ECO:0000256" key="5">
    <source>
        <dbReference type="ARBA" id="ARBA00023014"/>
    </source>
</evidence>
<dbReference type="EC" id="4.2.2.12" evidence="9"/>
<evidence type="ECO:0000256" key="7">
    <source>
        <dbReference type="SAM" id="SignalP"/>
    </source>
</evidence>
<evidence type="ECO:0000256" key="4">
    <source>
        <dbReference type="ARBA" id="ARBA00023004"/>
    </source>
</evidence>
<dbReference type="GO" id="GO:0016491">
    <property type="term" value="F:oxidoreductase activity"/>
    <property type="evidence" value="ECO:0007669"/>
    <property type="project" value="UniProtKB-KW"/>
</dbReference>
<evidence type="ECO:0000259" key="8">
    <source>
        <dbReference type="Pfam" id="PF25275"/>
    </source>
</evidence>
<keyword evidence="1" id="KW-0004">4Fe-4S</keyword>
<organism evidence="9 10">
    <name type="scientific">Roseimaritima ulvae</name>
    <dbReference type="NCBI Taxonomy" id="980254"/>
    <lineage>
        <taxon>Bacteria</taxon>
        <taxon>Pseudomonadati</taxon>
        <taxon>Planctomycetota</taxon>
        <taxon>Planctomycetia</taxon>
        <taxon>Pirellulales</taxon>
        <taxon>Pirellulaceae</taxon>
        <taxon>Roseimaritima</taxon>
    </lineage>
</organism>
<name>A0A5B9QT04_9BACT</name>
<keyword evidence="4" id="KW-0408">Iron</keyword>
<feature type="chain" id="PRO_5022865219" evidence="7">
    <location>
        <begin position="32"/>
        <end position="712"/>
    </location>
</feature>
<feature type="signal peptide" evidence="7">
    <location>
        <begin position="1"/>
        <end position="31"/>
    </location>
</feature>
<keyword evidence="2" id="KW-0479">Metal-binding</keyword>
<keyword evidence="5" id="KW-0411">Iron-sulfur</keyword>
<evidence type="ECO:0000313" key="9">
    <source>
        <dbReference type="EMBL" id="QEG42144.1"/>
    </source>
</evidence>
<feature type="region of interest" description="Disordered" evidence="6">
    <location>
        <begin position="329"/>
        <end position="349"/>
    </location>
</feature>
<dbReference type="SUPFAM" id="SSF51905">
    <property type="entry name" value="FAD/NAD(P)-binding domain"/>
    <property type="match status" value="1"/>
</dbReference>
<dbReference type="GO" id="GO:0047492">
    <property type="term" value="F:xanthan lyase activity"/>
    <property type="evidence" value="ECO:0007669"/>
    <property type="project" value="UniProtKB-EC"/>
</dbReference>
<evidence type="ECO:0000256" key="1">
    <source>
        <dbReference type="ARBA" id="ARBA00022485"/>
    </source>
</evidence>
<keyword evidence="7" id="KW-0732">Signal</keyword>
<gene>
    <name evidence="9" type="primary">xly_4</name>
    <name evidence="9" type="ORF">UC8_41780</name>
</gene>
<dbReference type="InterPro" id="IPR039650">
    <property type="entry name" value="HdrA-like"/>
</dbReference>
<dbReference type="Proteomes" id="UP000325286">
    <property type="component" value="Chromosome"/>
</dbReference>
<dbReference type="Gene3D" id="2.60.120.260">
    <property type="entry name" value="Galactose-binding domain-like"/>
    <property type="match status" value="1"/>
</dbReference>
<proteinExistence type="predicted"/>